<keyword evidence="2" id="KW-1185">Reference proteome</keyword>
<feature type="compositionally biased region" description="Pro residues" evidence="1">
    <location>
        <begin position="133"/>
        <end position="145"/>
    </location>
</feature>
<dbReference type="WBParaSite" id="MBELARI_LOCUS19893">
    <property type="protein sequence ID" value="MBELARI_LOCUS19893"/>
    <property type="gene ID" value="MBELARI_LOCUS19893"/>
</dbReference>
<proteinExistence type="predicted"/>
<organism evidence="2 3">
    <name type="scientific">Mesorhabditis belari</name>
    <dbReference type="NCBI Taxonomy" id="2138241"/>
    <lineage>
        <taxon>Eukaryota</taxon>
        <taxon>Metazoa</taxon>
        <taxon>Ecdysozoa</taxon>
        <taxon>Nematoda</taxon>
        <taxon>Chromadorea</taxon>
        <taxon>Rhabditida</taxon>
        <taxon>Rhabditina</taxon>
        <taxon>Rhabditomorpha</taxon>
        <taxon>Rhabditoidea</taxon>
        <taxon>Rhabditidae</taxon>
        <taxon>Mesorhabditinae</taxon>
        <taxon>Mesorhabditis</taxon>
    </lineage>
</organism>
<evidence type="ECO:0000313" key="2">
    <source>
        <dbReference type="Proteomes" id="UP000887575"/>
    </source>
</evidence>
<sequence length="164" mass="18237">MSLDAFASLRRSPKSEMSDQNLDTHKMSATDAITQEHGGYLTSMGQKLGLLKDKVTHVFTSTDSEHEPFEDIHNDLGHPMNHKGLIKKMMVREMEQVAHKASMFRRASCPEPHLVDIQGWRSLTSSHKKGHPHPPSNQSPTPPHPSQIAKQRKSVAVTTATAKS</sequence>
<feature type="region of interest" description="Disordered" evidence="1">
    <location>
        <begin position="124"/>
        <end position="164"/>
    </location>
</feature>
<protein>
    <submittedName>
        <fullName evidence="3">Uncharacterized protein</fullName>
    </submittedName>
</protein>
<evidence type="ECO:0000313" key="3">
    <source>
        <dbReference type="WBParaSite" id="MBELARI_LOCUS19893"/>
    </source>
</evidence>
<reference evidence="3" key="1">
    <citation type="submission" date="2024-02" db="UniProtKB">
        <authorList>
            <consortium name="WormBaseParasite"/>
        </authorList>
    </citation>
    <scope>IDENTIFICATION</scope>
</reference>
<name>A0AAF3F097_9BILA</name>
<evidence type="ECO:0000256" key="1">
    <source>
        <dbReference type="SAM" id="MobiDB-lite"/>
    </source>
</evidence>
<accession>A0AAF3F097</accession>
<feature type="compositionally biased region" description="Basic and acidic residues" evidence="1">
    <location>
        <begin position="13"/>
        <end position="23"/>
    </location>
</feature>
<dbReference type="Proteomes" id="UP000887575">
    <property type="component" value="Unassembled WGS sequence"/>
</dbReference>
<dbReference type="AlphaFoldDB" id="A0AAF3F097"/>
<feature type="region of interest" description="Disordered" evidence="1">
    <location>
        <begin position="1"/>
        <end position="23"/>
    </location>
</feature>